<dbReference type="GO" id="GO:0005886">
    <property type="term" value="C:plasma membrane"/>
    <property type="evidence" value="ECO:0007669"/>
    <property type="project" value="UniProtKB-SubCell"/>
</dbReference>
<dbReference type="InterPro" id="IPR001991">
    <property type="entry name" value="Na-dicarboxylate_symporter"/>
</dbReference>
<feature type="transmembrane region" description="Helical" evidence="7">
    <location>
        <begin position="20"/>
        <end position="40"/>
    </location>
</feature>
<dbReference type="SUPFAM" id="SSF118215">
    <property type="entry name" value="Proton glutamate symport protein"/>
    <property type="match status" value="1"/>
</dbReference>
<name>A0A103RKJ8_9BURK</name>
<keyword evidence="5 7" id="KW-1133">Transmembrane helix</keyword>
<keyword evidence="2" id="KW-0813">Transport</keyword>
<feature type="transmembrane region" description="Helical" evidence="7">
    <location>
        <begin position="409"/>
        <end position="427"/>
    </location>
</feature>
<feature type="transmembrane region" description="Helical" evidence="7">
    <location>
        <begin position="52"/>
        <end position="73"/>
    </location>
</feature>
<dbReference type="Proteomes" id="UP000064029">
    <property type="component" value="Unassembled WGS sequence"/>
</dbReference>
<comment type="subcellular location">
    <subcellularLocation>
        <location evidence="1">Cell membrane</location>
        <topology evidence="1">Multi-pass membrane protein</topology>
    </subcellularLocation>
</comment>
<sequence>MDIKKMKTTTRSQWLHAFAVNPWTVFGSLALGVMAGMLLPEAAPKFAFVGDIYVGLLKMTALPFMVAAVIFSLQRLMRDGSAADLVGRVMVMFVGVSVFVVVVGAVVLLAMRPGEHLSNDTLRAFGAMVGSDGAASDTVMSLYGADPSERTSGFADMLIALVPGNFFAALANGDTLKALVFSLFFGFAAGRVPASASTALAQSLETVYFTCQKLMHWLAYPTPVVLFCMGAAHIGTSGIGPLEAMIRFVAAFFVVSALLIGAAVVVIWKRSGSTLAATLAELRIPFALALATRSSMACMPGMIQCLVDGFGFARARVELLVPLTVSLLRVGPMVYYASATLFIAQLYERPLDAGELGLVLLASVLAGFASAGTSGLVTVSLAGMTCAYLHLPFEAAFVLFAAVDPVCEMLRTLLLVIGNAAVVSFICSRPSRS</sequence>
<proteinExistence type="predicted"/>
<evidence type="ECO:0000256" key="7">
    <source>
        <dbReference type="SAM" id="Phobius"/>
    </source>
</evidence>
<evidence type="ECO:0000313" key="9">
    <source>
        <dbReference type="Proteomes" id="UP000064029"/>
    </source>
</evidence>
<feature type="transmembrane region" description="Helical" evidence="7">
    <location>
        <begin position="217"/>
        <end position="236"/>
    </location>
</feature>
<dbReference type="InterPro" id="IPR036458">
    <property type="entry name" value="Na:dicarbo_symporter_sf"/>
</dbReference>
<dbReference type="PANTHER" id="PTHR42865">
    <property type="entry name" value="PROTON/GLUTAMATE-ASPARTATE SYMPORTER"/>
    <property type="match status" value="1"/>
</dbReference>
<reference evidence="8 9" key="1">
    <citation type="submission" date="2015-11" db="EMBL/GenBank/DDBJ databases">
        <title>Expanding the genomic diversity of Burkholderia species for the development of highly accurate diagnostics.</title>
        <authorList>
            <person name="Sahl J."/>
            <person name="Keim P."/>
            <person name="Wagner D."/>
        </authorList>
    </citation>
    <scope>NUCLEOTIDE SEQUENCE [LARGE SCALE GENOMIC DNA]</scope>
    <source>
        <strain evidence="8 9">MSMB2036</strain>
    </source>
</reference>
<evidence type="ECO:0000256" key="6">
    <source>
        <dbReference type="ARBA" id="ARBA00023136"/>
    </source>
</evidence>
<dbReference type="Gene3D" id="1.10.3860.10">
    <property type="entry name" value="Sodium:dicarboxylate symporter"/>
    <property type="match status" value="1"/>
</dbReference>
<feature type="transmembrane region" description="Helical" evidence="7">
    <location>
        <begin position="248"/>
        <end position="268"/>
    </location>
</feature>
<accession>A0A103RKJ8</accession>
<keyword evidence="4 7" id="KW-0812">Transmembrane</keyword>
<dbReference type="EMBL" id="LOXM01000097">
    <property type="protein sequence ID" value="KVG69491.1"/>
    <property type="molecule type" value="Genomic_DNA"/>
</dbReference>
<keyword evidence="3" id="KW-1003">Cell membrane</keyword>
<feature type="transmembrane region" description="Helical" evidence="7">
    <location>
        <begin position="85"/>
        <end position="111"/>
    </location>
</feature>
<dbReference type="PRINTS" id="PR00173">
    <property type="entry name" value="EDTRNSPORT"/>
</dbReference>
<evidence type="ECO:0000256" key="3">
    <source>
        <dbReference type="ARBA" id="ARBA00022475"/>
    </source>
</evidence>
<organism evidence="8 9">
    <name type="scientific">Burkholderia ubonensis</name>
    <dbReference type="NCBI Taxonomy" id="101571"/>
    <lineage>
        <taxon>Bacteria</taxon>
        <taxon>Pseudomonadati</taxon>
        <taxon>Pseudomonadota</taxon>
        <taxon>Betaproteobacteria</taxon>
        <taxon>Burkholderiales</taxon>
        <taxon>Burkholderiaceae</taxon>
        <taxon>Burkholderia</taxon>
        <taxon>Burkholderia cepacia complex</taxon>
    </lineage>
</organism>
<protein>
    <submittedName>
        <fullName evidence="8">Sodium:dicarboxylate symporter</fullName>
    </submittedName>
</protein>
<evidence type="ECO:0000256" key="1">
    <source>
        <dbReference type="ARBA" id="ARBA00004651"/>
    </source>
</evidence>
<feature type="transmembrane region" description="Helical" evidence="7">
    <location>
        <begin position="356"/>
        <end position="379"/>
    </location>
</feature>
<evidence type="ECO:0000313" key="8">
    <source>
        <dbReference type="EMBL" id="KVG69491.1"/>
    </source>
</evidence>
<feature type="transmembrane region" description="Helical" evidence="7">
    <location>
        <begin position="178"/>
        <end position="197"/>
    </location>
</feature>
<dbReference type="OrthoDB" id="9766690at2"/>
<feature type="transmembrane region" description="Helical" evidence="7">
    <location>
        <begin position="386"/>
        <end position="403"/>
    </location>
</feature>
<feature type="transmembrane region" description="Helical" evidence="7">
    <location>
        <begin position="319"/>
        <end position="344"/>
    </location>
</feature>
<evidence type="ECO:0000256" key="4">
    <source>
        <dbReference type="ARBA" id="ARBA00022692"/>
    </source>
</evidence>
<dbReference type="AlphaFoldDB" id="A0A103RKJ8"/>
<comment type="caution">
    <text evidence="8">The sequence shown here is derived from an EMBL/GenBank/DDBJ whole genome shotgun (WGS) entry which is preliminary data.</text>
</comment>
<dbReference type="Pfam" id="PF00375">
    <property type="entry name" value="SDF"/>
    <property type="match status" value="1"/>
</dbReference>
<evidence type="ECO:0000256" key="5">
    <source>
        <dbReference type="ARBA" id="ARBA00022989"/>
    </source>
</evidence>
<dbReference type="PANTHER" id="PTHR42865:SF7">
    <property type="entry name" value="PROTON_GLUTAMATE-ASPARTATE SYMPORTER"/>
    <property type="match status" value="1"/>
</dbReference>
<dbReference type="GO" id="GO:0015293">
    <property type="term" value="F:symporter activity"/>
    <property type="evidence" value="ECO:0007669"/>
    <property type="project" value="UniProtKB-KW"/>
</dbReference>
<evidence type="ECO:0000256" key="2">
    <source>
        <dbReference type="ARBA" id="ARBA00022448"/>
    </source>
</evidence>
<gene>
    <name evidence="8" type="ORF">WJ33_22340</name>
</gene>
<keyword evidence="6 7" id="KW-0472">Membrane</keyword>